<dbReference type="EMBL" id="BARW01016459">
    <property type="protein sequence ID" value="GAI91293.1"/>
    <property type="molecule type" value="Genomic_DNA"/>
</dbReference>
<evidence type="ECO:0000313" key="1">
    <source>
        <dbReference type="EMBL" id="GAI91293.1"/>
    </source>
</evidence>
<name>X1SEA7_9ZZZZ</name>
<reference evidence="1" key="1">
    <citation type="journal article" date="2014" name="Front. Microbiol.">
        <title>High frequency of phylogenetically diverse reductive dehalogenase-homologous genes in deep subseafloor sedimentary metagenomes.</title>
        <authorList>
            <person name="Kawai M."/>
            <person name="Futagami T."/>
            <person name="Toyoda A."/>
            <person name="Takaki Y."/>
            <person name="Nishi S."/>
            <person name="Hori S."/>
            <person name="Arai W."/>
            <person name="Tsubouchi T."/>
            <person name="Morono Y."/>
            <person name="Uchiyama I."/>
            <person name="Ito T."/>
            <person name="Fujiyama A."/>
            <person name="Inagaki F."/>
            <person name="Takami H."/>
        </authorList>
    </citation>
    <scope>NUCLEOTIDE SEQUENCE</scope>
    <source>
        <strain evidence="1">Expedition CK06-06</strain>
    </source>
</reference>
<accession>X1SEA7</accession>
<sequence length="50" mass="5511">MFAINLLRIISLFAVGVISIRGSGLSETIDRDVKFIVVPIIIIGRIRANE</sequence>
<comment type="caution">
    <text evidence="1">The sequence shown here is derived from an EMBL/GenBank/DDBJ whole genome shotgun (WGS) entry which is preliminary data.</text>
</comment>
<dbReference type="AlphaFoldDB" id="X1SEA7"/>
<protein>
    <submittedName>
        <fullName evidence="1">Uncharacterized protein</fullName>
    </submittedName>
</protein>
<gene>
    <name evidence="1" type="ORF">S12H4_28661</name>
</gene>
<proteinExistence type="predicted"/>
<organism evidence="1">
    <name type="scientific">marine sediment metagenome</name>
    <dbReference type="NCBI Taxonomy" id="412755"/>
    <lineage>
        <taxon>unclassified sequences</taxon>
        <taxon>metagenomes</taxon>
        <taxon>ecological metagenomes</taxon>
    </lineage>
</organism>